<dbReference type="InterPro" id="IPR006139">
    <property type="entry name" value="D-isomer_2_OHA_DH_cat_dom"/>
</dbReference>
<sequence>MKVVVLDGVTLNPGDLDWGGLEALGEVTVYDRSAAEEVMDRARGADVLLTNKTLLPREVIEALPDLKYIGVLATGCNVVDLEAASARGIPVCNAAGYSSPSVAQMVFAYILHFANRVADHSAGVMKGKWAASKDFSYCDHPQTELAGRVLGIVGLGDIGKRVATIAHAFGMEVIAFTRNPDRPAPEGVRWVDMKRLYAESDYISLHCPLTAQTEKMINRESLSIMKASAILINTGRGPLIDEAAVAEALNSGKLGGAAVDVLKEEPPRYPSPLFTARNCLITPHIAWATRSARQRLMDITVENLRSFKSGTIVSRVNP</sequence>
<dbReference type="Pfam" id="PF02826">
    <property type="entry name" value="2-Hacid_dh_C"/>
    <property type="match status" value="1"/>
</dbReference>
<feature type="domain" description="D-isomer specific 2-hydroxyacid dehydrogenase catalytic" evidence="5">
    <location>
        <begin position="22"/>
        <end position="316"/>
    </location>
</feature>
<keyword evidence="8" id="KW-1185">Reference proteome</keyword>
<evidence type="ECO:0000256" key="3">
    <source>
        <dbReference type="ARBA" id="ARBA00023027"/>
    </source>
</evidence>
<dbReference type="Gene3D" id="3.40.50.720">
    <property type="entry name" value="NAD(P)-binding Rossmann-like Domain"/>
    <property type="match status" value="2"/>
</dbReference>
<dbReference type="InterPro" id="IPR029753">
    <property type="entry name" value="D-isomer_DH_CS"/>
</dbReference>
<comment type="caution">
    <text evidence="7">The sequence shown here is derived from an EMBL/GenBank/DDBJ whole genome shotgun (WGS) entry which is preliminary data.</text>
</comment>
<evidence type="ECO:0000259" key="5">
    <source>
        <dbReference type="Pfam" id="PF00389"/>
    </source>
</evidence>
<evidence type="ECO:0000313" key="8">
    <source>
        <dbReference type="Proteomes" id="UP000478417"/>
    </source>
</evidence>
<dbReference type="Pfam" id="PF00389">
    <property type="entry name" value="2-Hacid_dh"/>
    <property type="match status" value="1"/>
</dbReference>
<proteinExistence type="inferred from homology"/>
<evidence type="ECO:0000313" key="7">
    <source>
        <dbReference type="EMBL" id="NDV62873.1"/>
    </source>
</evidence>
<keyword evidence="2 4" id="KW-0560">Oxidoreductase</keyword>
<dbReference type="PANTHER" id="PTHR43761">
    <property type="entry name" value="D-ISOMER SPECIFIC 2-HYDROXYACID DEHYDROGENASE FAMILY PROTEIN (AFU_ORTHOLOGUE AFUA_1G13630)"/>
    <property type="match status" value="1"/>
</dbReference>
<evidence type="ECO:0000256" key="2">
    <source>
        <dbReference type="ARBA" id="ARBA00023002"/>
    </source>
</evidence>
<comment type="similarity">
    <text evidence="1 4">Belongs to the D-isomer specific 2-hydroxyacid dehydrogenase family.</text>
</comment>
<dbReference type="InterPro" id="IPR050418">
    <property type="entry name" value="D-iso_2-hydroxyacid_DH_PdxB"/>
</dbReference>
<dbReference type="PANTHER" id="PTHR43761:SF1">
    <property type="entry name" value="D-ISOMER SPECIFIC 2-HYDROXYACID DEHYDROGENASE CATALYTIC DOMAIN-CONTAINING PROTEIN-RELATED"/>
    <property type="match status" value="1"/>
</dbReference>
<accession>A0A6B2M2A9</accession>
<dbReference type="SUPFAM" id="SSF52283">
    <property type="entry name" value="Formate/glycerate dehydrogenase catalytic domain-like"/>
    <property type="match status" value="1"/>
</dbReference>
<dbReference type="PROSITE" id="PS00671">
    <property type="entry name" value="D_2_HYDROXYACID_DH_3"/>
    <property type="match status" value="1"/>
</dbReference>
<keyword evidence="3" id="KW-0520">NAD</keyword>
<dbReference type="Proteomes" id="UP000478417">
    <property type="component" value="Unassembled WGS sequence"/>
</dbReference>
<dbReference type="GO" id="GO:0051287">
    <property type="term" value="F:NAD binding"/>
    <property type="evidence" value="ECO:0007669"/>
    <property type="project" value="InterPro"/>
</dbReference>
<evidence type="ECO:0000256" key="1">
    <source>
        <dbReference type="ARBA" id="ARBA00005854"/>
    </source>
</evidence>
<dbReference type="FunFam" id="3.40.50.720:FF:000203">
    <property type="entry name" value="D-3-phosphoglycerate dehydrogenase (SerA)"/>
    <property type="match status" value="1"/>
</dbReference>
<reference evidence="7 8" key="1">
    <citation type="submission" date="2020-02" db="EMBL/GenBank/DDBJ databases">
        <title>Albibacoteraceae fam. nov., the first described family within the subdivision 4 Verrucomicrobia.</title>
        <authorList>
            <person name="Xi F."/>
        </authorList>
    </citation>
    <scope>NUCLEOTIDE SEQUENCE [LARGE SCALE GENOMIC DNA]</scope>
    <source>
        <strain evidence="7 8">CK1056</strain>
    </source>
</reference>
<feature type="domain" description="D-isomer specific 2-hydroxyacid dehydrogenase NAD-binding" evidence="6">
    <location>
        <begin position="107"/>
        <end position="286"/>
    </location>
</feature>
<evidence type="ECO:0000256" key="4">
    <source>
        <dbReference type="RuleBase" id="RU003719"/>
    </source>
</evidence>
<evidence type="ECO:0000259" key="6">
    <source>
        <dbReference type="Pfam" id="PF02826"/>
    </source>
</evidence>
<dbReference type="CDD" id="cd12162">
    <property type="entry name" value="2-Hacid_dh_4"/>
    <property type="match status" value="1"/>
</dbReference>
<name>A0A6B2M2A9_9BACT</name>
<dbReference type="SUPFAM" id="SSF51735">
    <property type="entry name" value="NAD(P)-binding Rossmann-fold domains"/>
    <property type="match status" value="1"/>
</dbReference>
<protein>
    <submittedName>
        <fullName evidence="7">D-2-hydroxyacid dehydrogenase</fullName>
    </submittedName>
</protein>
<dbReference type="InterPro" id="IPR036291">
    <property type="entry name" value="NAD(P)-bd_dom_sf"/>
</dbReference>
<gene>
    <name evidence="7" type="ORF">G0Q06_10460</name>
</gene>
<organism evidence="7 8">
    <name type="scientific">Oceanipulchritudo coccoides</name>
    <dbReference type="NCBI Taxonomy" id="2706888"/>
    <lineage>
        <taxon>Bacteria</taxon>
        <taxon>Pseudomonadati</taxon>
        <taxon>Verrucomicrobiota</taxon>
        <taxon>Opitutia</taxon>
        <taxon>Puniceicoccales</taxon>
        <taxon>Oceanipulchritudinaceae</taxon>
        <taxon>Oceanipulchritudo</taxon>
    </lineage>
</organism>
<dbReference type="GO" id="GO:0016616">
    <property type="term" value="F:oxidoreductase activity, acting on the CH-OH group of donors, NAD or NADP as acceptor"/>
    <property type="evidence" value="ECO:0007669"/>
    <property type="project" value="InterPro"/>
</dbReference>
<dbReference type="InterPro" id="IPR006140">
    <property type="entry name" value="D-isomer_DH_NAD-bd"/>
</dbReference>
<dbReference type="RefSeq" id="WP_163965503.1">
    <property type="nucleotide sequence ID" value="NZ_JAAGNX010000002.1"/>
</dbReference>
<dbReference type="AlphaFoldDB" id="A0A6B2M2A9"/>
<dbReference type="EMBL" id="JAAGNX010000002">
    <property type="protein sequence ID" value="NDV62873.1"/>
    <property type="molecule type" value="Genomic_DNA"/>
</dbReference>